<feature type="transmembrane region" description="Helical" evidence="1">
    <location>
        <begin position="31"/>
        <end position="55"/>
    </location>
</feature>
<dbReference type="Proteomes" id="UP000019491">
    <property type="component" value="Unassembled WGS sequence"/>
</dbReference>
<evidence type="ECO:0000313" key="3">
    <source>
        <dbReference type="Proteomes" id="UP000019491"/>
    </source>
</evidence>
<dbReference type="EMBL" id="BAWF01000022">
    <property type="protein sequence ID" value="GAF45500.1"/>
    <property type="molecule type" value="Genomic_DNA"/>
</dbReference>
<accession>X0R3P7</accession>
<evidence type="ECO:0000256" key="1">
    <source>
        <dbReference type="SAM" id="Phobius"/>
    </source>
</evidence>
<protein>
    <submittedName>
        <fullName evidence="2">Uncharacterized protein</fullName>
    </submittedName>
</protein>
<keyword evidence="1" id="KW-0472">Membrane</keyword>
<gene>
    <name evidence="2" type="ORF">RW1_022_00780</name>
</gene>
<evidence type="ECO:0000313" key="2">
    <source>
        <dbReference type="EMBL" id="GAF45500.1"/>
    </source>
</evidence>
<dbReference type="AlphaFoldDB" id="X0R3P7"/>
<reference evidence="2 3" key="1">
    <citation type="submission" date="2014-02" db="EMBL/GenBank/DDBJ databases">
        <title>Whole genome shotgun sequence of Rhodococcus wratislaviensis NBRC 100605.</title>
        <authorList>
            <person name="Hosoyama A."/>
            <person name="Tsuchikane K."/>
            <person name="Yoshida I."/>
            <person name="Ohji S."/>
            <person name="Ichikawa N."/>
            <person name="Yamazoe A."/>
            <person name="Fujita N."/>
        </authorList>
    </citation>
    <scope>NUCLEOTIDE SEQUENCE [LARGE SCALE GENOMIC DNA]</scope>
    <source>
        <strain evidence="2 3">NBRC 100605</strain>
    </source>
</reference>
<proteinExistence type="predicted"/>
<sequence length="261" mass="28923">MWSYGLVSAQQGDGSGGGDGGFWSIITTAEWAANVGVPTLVASIAFLTGWIVLFVQIRHSRTLAREEQRRGFGNAYASIAESAVEPMMDATNRFLMDRSETNLATFRDALEPIHIRLIMAAEDLHGVVSGNFSLAAMSIAQRTEARIESSAVDPSLFVRSDDPAGMGISSWSARSKFAQITTLLAIDELRQLVRDLRAWDGSDKGERRFELPERVVPLPVFVMPRSFTLEGYVRSMRAWREGEDRVVTEFTKRMRAGTGQE</sequence>
<comment type="caution">
    <text evidence="2">The sequence shown here is derived from an EMBL/GenBank/DDBJ whole genome shotgun (WGS) entry which is preliminary data.</text>
</comment>
<name>X0R3P7_RHOWR</name>
<organism evidence="2 3">
    <name type="scientific">Rhodococcus wratislaviensis NBRC 100605</name>
    <dbReference type="NCBI Taxonomy" id="1219028"/>
    <lineage>
        <taxon>Bacteria</taxon>
        <taxon>Bacillati</taxon>
        <taxon>Actinomycetota</taxon>
        <taxon>Actinomycetes</taxon>
        <taxon>Mycobacteriales</taxon>
        <taxon>Nocardiaceae</taxon>
        <taxon>Rhodococcus</taxon>
    </lineage>
</organism>
<keyword evidence="1" id="KW-1133">Transmembrane helix</keyword>
<keyword evidence="3" id="KW-1185">Reference proteome</keyword>
<keyword evidence="1" id="KW-0812">Transmembrane</keyword>